<dbReference type="SUPFAM" id="SSF101898">
    <property type="entry name" value="NHL repeat"/>
    <property type="match status" value="1"/>
</dbReference>
<dbReference type="Gene3D" id="2.120.10.30">
    <property type="entry name" value="TolB, C-terminal domain"/>
    <property type="match status" value="2"/>
</dbReference>
<evidence type="ECO:0000256" key="1">
    <source>
        <dbReference type="SAM" id="Phobius"/>
    </source>
</evidence>
<reference evidence="2" key="1">
    <citation type="journal article" date="2014" name="Front. Microbiol.">
        <title>High frequency of phylogenetically diverse reductive dehalogenase-homologous genes in deep subseafloor sedimentary metagenomes.</title>
        <authorList>
            <person name="Kawai M."/>
            <person name="Futagami T."/>
            <person name="Toyoda A."/>
            <person name="Takaki Y."/>
            <person name="Nishi S."/>
            <person name="Hori S."/>
            <person name="Arai W."/>
            <person name="Tsubouchi T."/>
            <person name="Morono Y."/>
            <person name="Uchiyama I."/>
            <person name="Ito T."/>
            <person name="Fujiyama A."/>
            <person name="Inagaki F."/>
            <person name="Takami H."/>
        </authorList>
    </citation>
    <scope>NUCLEOTIDE SEQUENCE</scope>
    <source>
        <strain evidence="2">Expedition CK06-06</strain>
    </source>
</reference>
<dbReference type="PANTHER" id="PTHR42754:SF1">
    <property type="entry name" value="LIPOPROTEIN"/>
    <property type="match status" value="1"/>
</dbReference>
<dbReference type="Pfam" id="PF06739">
    <property type="entry name" value="SBBP"/>
    <property type="match status" value="3"/>
</dbReference>
<keyword evidence="1" id="KW-0472">Membrane</keyword>
<evidence type="ECO:0008006" key="3">
    <source>
        <dbReference type="Google" id="ProtNLM"/>
    </source>
</evidence>
<gene>
    <name evidence="2" type="ORF">S01H4_07712</name>
</gene>
<organism evidence="2">
    <name type="scientific">marine sediment metagenome</name>
    <dbReference type="NCBI Taxonomy" id="412755"/>
    <lineage>
        <taxon>unclassified sequences</taxon>
        <taxon>metagenomes</taxon>
        <taxon>ecological metagenomes</taxon>
    </lineage>
</organism>
<dbReference type="InterPro" id="IPR011042">
    <property type="entry name" value="6-blade_b-propeller_TolB-like"/>
</dbReference>
<dbReference type="PANTHER" id="PTHR42754">
    <property type="entry name" value="ENDOGLUCANASE"/>
    <property type="match status" value="1"/>
</dbReference>
<feature type="transmembrane region" description="Helical" evidence="1">
    <location>
        <begin position="403"/>
        <end position="423"/>
    </location>
</feature>
<proteinExistence type="predicted"/>
<keyword evidence="1" id="KW-0812">Transmembrane</keyword>
<dbReference type="InterPro" id="IPR013431">
    <property type="entry name" value="Delta_60_rpt"/>
</dbReference>
<dbReference type="EMBL" id="BART01002555">
    <property type="protein sequence ID" value="GAG63920.1"/>
    <property type="molecule type" value="Genomic_DNA"/>
</dbReference>
<comment type="caution">
    <text evidence="2">The sequence shown here is derived from an EMBL/GenBank/DDBJ whole genome shotgun (WGS) entry which is preliminary data.</text>
</comment>
<dbReference type="SUPFAM" id="SSF50956">
    <property type="entry name" value="Thermostable phytase (3-phytase)"/>
    <property type="match status" value="1"/>
</dbReference>
<accession>X0Z3L5</accession>
<sequence>MKNKKIWLIMISVFILGLNIFLPCVSASTSISEEWYKTWGGGNNDRATALAIDSSDNIYIAGYSEYIETQATSWAFINLVKYDSSGLEQWSRAWNASQFDYCNGMVLDSSDNIYLGGGTTLSDLSDFCLIKYDSSGVQLWNRTWGGDKIDFGLAMTIDSLDNVYLAGYTRSFGAGDVDICLVKYNSLGVFQWERIWNGTQGEACYGITIDSSDNIYLAGYTSSFSTGDTDFCLIKYDSSGVLQWNKIWGGNEDDRCHKIIIDSLGNIYITGDTGNFSEQHGEMYLARLDNSGVVQWNLTFGGTGNDISYGLAMDSSNDLYFIGHHYNLGMMLLKYNSSGALQFNQTGGIDYIDFCYAMALDSSGNIFFAGQTNSYGSGGDDMILVKVTQDSDEPSDDTSATTIPGYDSLFMICLICTVSVFLIKKRRKSLK</sequence>
<protein>
    <recommendedName>
        <fullName evidence="3">Bulb-type lectin domain-containing protein</fullName>
    </recommendedName>
</protein>
<dbReference type="AlphaFoldDB" id="X0Z3L5"/>
<evidence type="ECO:0000313" key="2">
    <source>
        <dbReference type="EMBL" id="GAG63920.1"/>
    </source>
</evidence>
<dbReference type="InterPro" id="IPR010620">
    <property type="entry name" value="SBBP_repeat"/>
</dbReference>
<name>X0Z3L5_9ZZZZ</name>
<keyword evidence="1" id="KW-1133">Transmembrane helix</keyword>
<dbReference type="NCBIfam" id="TIGR02608">
    <property type="entry name" value="delta_60_rpt"/>
    <property type="match status" value="3"/>
</dbReference>